<evidence type="ECO:0000313" key="6">
    <source>
        <dbReference type="EMBL" id="KAK3889813.1"/>
    </source>
</evidence>
<dbReference type="GO" id="GO:0006979">
    <property type="term" value="P:response to oxidative stress"/>
    <property type="evidence" value="ECO:0007669"/>
    <property type="project" value="InterPro"/>
</dbReference>
<dbReference type="SUPFAM" id="SSF48113">
    <property type="entry name" value="Heme-dependent peroxidases"/>
    <property type="match status" value="1"/>
</dbReference>
<dbReference type="GO" id="GO:0005576">
    <property type="term" value="C:extracellular region"/>
    <property type="evidence" value="ECO:0007669"/>
    <property type="project" value="UniProtKB-SubCell"/>
</dbReference>
<keyword evidence="7" id="KW-1185">Reference proteome</keyword>
<proteinExistence type="predicted"/>
<dbReference type="Pfam" id="PF03098">
    <property type="entry name" value="An_peroxidase"/>
    <property type="match status" value="1"/>
</dbReference>
<dbReference type="InterPro" id="IPR037120">
    <property type="entry name" value="Haem_peroxidase_sf_animal"/>
</dbReference>
<evidence type="ECO:0000256" key="4">
    <source>
        <dbReference type="ARBA" id="ARBA00023180"/>
    </source>
</evidence>
<reference evidence="6" key="1">
    <citation type="submission" date="2023-10" db="EMBL/GenBank/DDBJ databases">
        <title>Genome assemblies of two species of porcelain crab, Petrolisthes cinctipes and Petrolisthes manimaculis (Anomura: Porcellanidae).</title>
        <authorList>
            <person name="Angst P."/>
        </authorList>
    </citation>
    <scope>NUCLEOTIDE SEQUENCE</scope>
    <source>
        <strain evidence="6">PB745_01</strain>
        <tissue evidence="6">Gill</tissue>
    </source>
</reference>
<dbReference type="InterPro" id="IPR010255">
    <property type="entry name" value="Haem_peroxidase_sf"/>
</dbReference>
<dbReference type="Proteomes" id="UP001286313">
    <property type="component" value="Unassembled WGS sequence"/>
</dbReference>
<evidence type="ECO:0000313" key="7">
    <source>
        <dbReference type="Proteomes" id="UP001286313"/>
    </source>
</evidence>
<accession>A0AAE1GB31</accession>
<dbReference type="Gene3D" id="1.10.640.10">
    <property type="entry name" value="Haem peroxidase domain superfamily, animal type"/>
    <property type="match status" value="1"/>
</dbReference>
<dbReference type="GO" id="GO:0020037">
    <property type="term" value="F:heme binding"/>
    <property type="evidence" value="ECO:0007669"/>
    <property type="project" value="InterPro"/>
</dbReference>
<dbReference type="EMBL" id="JAWQEG010000462">
    <property type="protein sequence ID" value="KAK3889813.1"/>
    <property type="molecule type" value="Genomic_DNA"/>
</dbReference>
<sequence>MVLLLLPGDPRLIITPFLTSLNTLWVRVHNSIADKLQNLNPSWNDENLYQESRCVVAALIQHITYKEYLPLVLGKAMMDEKNLNILKKDHLQTYQPLHDATNANAFVAAAFRFGHTMVGGKFKLPKRKPMTLLASFSEAKSVKNAGTRPSDFLEGMANTLSDTLDTWFTPHFHNSFAATPSSEIGFDIGAISIKRGRDHGLPGYNRWRRKCGLQPFMTFDSMSQVMRKGDINVFKRMYKSVEDIDLYPAGLAERGQNSLLGPTFSCIVAQQFHDLRHGDRFWYENNQQLDHPFSTRVNQRINHGK</sequence>
<dbReference type="GO" id="GO:0004601">
    <property type="term" value="F:peroxidase activity"/>
    <property type="evidence" value="ECO:0007669"/>
    <property type="project" value="UniProtKB-KW"/>
</dbReference>
<keyword evidence="2" id="KW-0964">Secreted</keyword>
<keyword evidence="5" id="KW-0479">Metal-binding</keyword>
<organism evidence="6 7">
    <name type="scientific">Petrolisthes cinctipes</name>
    <name type="common">Flat porcelain crab</name>
    <dbReference type="NCBI Taxonomy" id="88211"/>
    <lineage>
        <taxon>Eukaryota</taxon>
        <taxon>Metazoa</taxon>
        <taxon>Ecdysozoa</taxon>
        <taxon>Arthropoda</taxon>
        <taxon>Crustacea</taxon>
        <taxon>Multicrustacea</taxon>
        <taxon>Malacostraca</taxon>
        <taxon>Eumalacostraca</taxon>
        <taxon>Eucarida</taxon>
        <taxon>Decapoda</taxon>
        <taxon>Pleocyemata</taxon>
        <taxon>Anomura</taxon>
        <taxon>Galatheoidea</taxon>
        <taxon>Porcellanidae</taxon>
        <taxon>Petrolisthes</taxon>
    </lineage>
</organism>
<keyword evidence="3" id="KW-0560">Oxidoreductase</keyword>
<dbReference type="PROSITE" id="PS50292">
    <property type="entry name" value="PEROXIDASE_3"/>
    <property type="match status" value="1"/>
</dbReference>
<keyword evidence="5" id="KW-0349">Heme</keyword>
<dbReference type="AlphaFoldDB" id="A0AAE1GB31"/>
<dbReference type="GO" id="GO:0046872">
    <property type="term" value="F:metal ion binding"/>
    <property type="evidence" value="ECO:0007669"/>
    <property type="project" value="UniProtKB-KW"/>
</dbReference>
<protein>
    <recommendedName>
        <fullName evidence="8">Peroxidasin</fullName>
    </recommendedName>
</protein>
<gene>
    <name evidence="6" type="ORF">Pcinc_006209</name>
</gene>
<feature type="binding site" description="axial binding residue" evidence="5">
    <location>
        <position position="115"/>
    </location>
    <ligand>
        <name>heme b</name>
        <dbReference type="ChEBI" id="CHEBI:60344"/>
    </ligand>
    <ligandPart>
        <name>Fe</name>
        <dbReference type="ChEBI" id="CHEBI:18248"/>
    </ligandPart>
</feature>
<evidence type="ECO:0000256" key="3">
    <source>
        <dbReference type="ARBA" id="ARBA00022559"/>
    </source>
</evidence>
<dbReference type="PRINTS" id="PR00457">
    <property type="entry name" value="ANPEROXIDASE"/>
</dbReference>
<evidence type="ECO:0008006" key="8">
    <source>
        <dbReference type="Google" id="ProtNLM"/>
    </source>
</evidence>
<name>A0AAE1GB31_PETCI</name>
<evidence type="ECO:0000256" key="1">
    <source>
        <dbReference type="ARBA" id="ARBA00004613"/>
    </source>
</evidence>
<comment type="subcellular location">
    <subcellularLocation>
        <location evidence="1">Secreted</location>
    </subcellularLocation>
</comment>
<comment type="caution">
    <text evidence="6">The sequence shown here is derived from an EMBL/GenBank/DDBJ whole genome shotgun (WGS) entry which is preliminary data.</text>
</comment>
<evidence type="ECO:0000256" key="2">
    <source>
        <dbReference type="ARBA" id="ARBA00022525"/>
    </source>
</evidence>
<keyword evidence="4" id="KW-0325">Glycoprotein</keyword>
<keyword evidence="3" id="KW-0575">Peroxidase</keyword>
<dbReference type="PANTHER" id="PTHR11475">
    <property type="entry name" value="OXIDASE/PEROXIDASE"/>
    <property type="match status" value="1"/>
</dbReference>
<evidence type="ECO:0000256" key="5">
    <source>
        <dbReference type="PIRSR" id="PIRSR619791-2"/>
    </source>
</evidence>
<dbReference type="PANTHER" id="PTHR11475:SF4">
    <property type="entry name" value="CHORION PEROXIDASE"/>
    <property type="match status" value="1"/>
</dbReference>
<dbReference type="InterPro" id="IPR019791">
    <property type="entry name" value="Haem_peroxidase_animal"/>
</dbReference>
<keyword evidence="5" id="KW-0408">Iron</keyword>